<dbReference type="PANTHER" id="PTHR43941">
    <property type="entry name" value="STRUCTURAL MAINTENANCE OF CHROMOSOMES PROTEIN 2"/>
    <property type="match status" value="1"/>
</dbReference>
<comment type="caution">
    <text evidence="3">The sequence shown here is derived from an EMBL/GenBank/DDBJ whole genome shotgun (WGS) entry which is preliminary data.</text>
</comment>
<feature type="region of interest" description="Disordered" evidence="2">
    <location>
        <begin position="1311"/>
        <end position="1333"/>
    </location>
</feature>
<evidence type="ECO:0000313" key="4">
    <source>
        <dbReference type="Proteomes" id="UP001500902"/>
    </source>
</evidence>
<dbReference type="PANTHER" id="PTHR43941:SF1">
    <property type="entry name" value="STRUCTURAL MAINTENANCE OF CHROMOSOMES PROTEIN 2"/>
    <property type="match status" value="1"/>
</dbReference>
<feature type="compositionally biased region" description="Basic and acidic residues" evidence="2">
    <location>
        <begin position="746"/>
        <end position="763"/>
    </location>
</feature>
<evidence type="ECO:0000313" key="3">
    <source>
        <dbReference type="EMBL" id="GAA3643041.1"/>
    </source>
</evidence>
<feature type="coiled-coil region" evidence="1">
    <location>
        <begin position="715"/>
        <end position="742"/>
    </location>
</feature>
<dbReference type="SUPFAM" id="SSF52540">
    <property type="entry name" value="P-loop containing nucleoside triphosphate hydrolases"/>
    <property type="match status" value="1"/>
</dbReference>
<dbReference type="Proteomes" id="UP001500902">
    <property type="component" value="Unassembled WGS sequence"/>
</dbReference>
<keyword evidence="4" id="KW-1185">Reference proteome</keyword>
<feature type="region of interest" description="Disordered" evidence="2">
    <location>
        <begin position="746"/>
        <end position="774"/>
    </location>
</feature>
<protein>
    <submittedName>
        <fullName evidence="3">TIGR02680 family protein</fullName>
    </submittedName>
</protein>
<organism evidence="3 4">
    <name type="scientific">Nonomuraea antimicrobica</name>
    <dbReference type="NCBI Taxonomy" id="561173"/>
    <lineage>
        <taxon>Bacteria</taxon>
        <taxon>Bacillati</taxon>
        <taxon>Actinomycetota</taxon>
        <taxon>Actinomycetes</taxon>
        <taxon>Streptosporangiales</taxon>
        <taxon>Streptosporangiaceae</taxon>
        <taxon>Nonomuraea</taxon>
    </lineage>
</organism>
<name>A0ABP7AYR3_9ACTN</name>
<evidence type="ECO:0000256" key="1">
    <source>
        <dbReference type="SAM" id="Coils"/>
    </source>
</evidence>
<reference evidence="4" key="1">
    <citation type="journal article" date="2019" name="Int. J. Syst. Evol. Microbiol.">
        <title>The Global Catalogue of Microorganisms (GCM) 10K type strain sequencing project: providing services to taxonomists for standard genome sequencing and annotation.</title>
        <authorList>
            <consortium name="The Broad Institute Genomics Platform"/>
            <consortium name="The Broad Institute Genome Sequencing Center for Infectious Disease"/>
            <person name="Wu L."/>
            <person name="Ma J."/>
        </authorList>
    </citation>
    <scope>NUCLEOTIDE SEQUENCE [LARGE SCALE GENOMIC DNA]</scope>
    <source>
        <strain evidence="4">JCM 16904</strain>
    </source>
</reference>
<dbReference type="RefSeq" id="WP_344871862.1">
    <property type="nucleotide sequence ID" value="NZ_BAAAZP010000003.1"/>
</dbReference>
<feature type="compositionally biased region" description="Basic and acidic residues" evidence="2">
    <location>
        <begin position="302"/>
        <end position="313"/>
    </location>
</feature>
<feature type="coiled-coil region" evidence="1">
    <location>
        <begin position="848"/>
        <end position="942"/>
    </location>
</feature>
<keyword evidence="1" id="KW-0175">Coiled coil</keyword>
<accession>A0ABP7AYR3</accession>
<dbReference type="InterPro" id="IPR027417">
    <property type="entry name" value="P-loop_NTPase"/>
</dbReference>
<dbReference type="Pfam" id="PF13558">
    <property type="entry name" value="SbcC_Walker_B"/>
    <property type="match status" value="1"/>
</dbReference>
<dbReference type="InterPro" id="IPR013496">
    <property type="entry name" value="CHP02680"/>
</dbReference>
<feature type="region of interest" description="Disordered" evidence="2">
    <location>
        <begin position="298"/>
        <end position="320"/>
    </location>
</feature>
<evidence type="ECO:0000256" key="2">
    <source>
        <dbReference type="SAM" id="MobiDB-lite"/>
    </source>
</evidence>
<dbReference type="EMBL" id="BAAAZP010000003">
    <property type="protein sequence ID" value="GAA3643041.1"/>
    <property type="molecule type" value="Genomic_DNA"/>
</dbReference>
<sequence>MSLPTAATTRWQPMRTGLVDLFYYDDQEFWFRDGRILFRGNNGTGKSKVLALTLPFLLDGELSPSRVEPDGDPGKRMEWNLLLGDRYEERLGYSWLEFGRVTEDGERAYVTVGCGMKAVKGRGIADRWFFLTSQRVGRDLFLIGENGTALTRDRLTEAVGVSGQVTQTAEGYRRLLDEHLFHLGLERYEALVNLLIQLRQPQLSKRPDEKKLSAALSQALAPVDQALISDVAGAFHDLEQQREELSGLRDTHEHVRRFLTRYQRYAAVAARRQSAELRSAHSSYEQVNRDLGAVAEQIEQSTRAEAEAEERTESAQTELAEQQAIREELAGDSRIKDLDTAERYADEADRALSAEEAASGRAQATAAARRARHGEAVAAAAVSHREVAAHQDRAAPLAERTGLAVPHATLLASLGEEPGGDGIRAAVDSRAAAVAHVTRLAREAVARERDLGLARSALAKRESERDRAADRLADVRGELAAAMSDHVTAWRGYALGLRELTLPDPEEYALAAWAETLSGPHPGERALHEAVRRAGQELAHAQAAAAAEREQAVAVLAALREERDRLAAGEQARPREPYTRAGGVREGRPGAPLWALADFRDGLDERSRAGLEAALEASGLLDAWVTPDGRLLAPGTHDVVALPGERAVRPLSEALVTADASARAVLDGIGLEEQAGSYVCADGRWRLGPLHGAWGKPSAEYLGAIARERARQRRLAELADLVEAAEQAAGDAQDAVDRLAARERALAGESAGHPDDAGLRDAHASAATSAERHQDAVRAVDEQAEEVRWAERDLDTAVAERDRAAADTSLPATADELAEVEGALLAYRQVVTELLAAARVHAGRQAEVDTWAAEVKTAEEDVRRAHERERAARRRAAEEQARLATLRAAIGASVEQLKARLAGTKSRIAALSAELKSLEQAHRRAVEQRARAEGKQEQLRTELVATVERREAAIGSLRRFTETGLLDVACEVERTGSWAPDPAVRLARRIEQLLSDVDDSEEAWHRVQDEITRRYSELAEALTRHGHHAVAGLSDWFVVTIQFQGRERPPSELTTLLDAEIDYRERTLTARQREIVEEHLVNDVAAHLQQLIADAEEHVAQMNRELEERPTSTGMRLRMSWVPAKDAPDGLAEARARLLRQGADLWSPADRTAVADFLQAQIEAVRRDNEHGTWAEHLRRALDYRGWHTFLIERYQDGRWRPATGPASGGERVLTVSLPLFAAASSHYRSAHPYAPRLVTLDEAFAGVDDDARAKCLGLLTTFDLDVAMTSEREWGFYPTVPGIATHQLVRRDGIDAVHVTTWEWNGTRAEQVERAATSRRPGAKARQEDGRW</sequence>
<proteinExistence type="predicted"/>
<dbReference type="NCBIfam" id="TIGR02680">
    <property type="entry name" value="TIGR02680 family protein"/>
    <property type="match status" value="1"/>
</dbReference>
<gene>
    <name evidence="3" type="ORF">GCM10022224_001740</name>
</gene>